<accession>A0ACC1NAS9</accession>
<organism evidence="1 2">
    <name type="scientific">Zarea fungicola</name>
    <dbReference type="NCBI Taxonomy" id="93591"/>
    <lineage>
        <taxon>Eukaryota</taxon>
        <taxon>Fungi</taxon>
        <taxon>Dikarya</taxon>
        <taxon>Ascomycota</taxon>
        <taxon>Pezizomycotina</taxon>
        <taxon>Sordariomycetes</taxon>
        <taxon>Hypocreomycetidae</taxon>
        <taxon>Hypocreales</taxon>
        <taxon>Cordycipitaceae</taxon>
        <taxon>Zarea</taxon>
    </lineage>
</organism>
<protein>
    <submittedName>
        <fullName evidence="1">Uncharacterized protein</fullName>
    </submittedName>
</protein>
<gene>
    <name evidence="1" type="ORF">NQ176_g5456</name>
</gene>
<sequence>MNERVDSAVAMTSHLLNELNAKKSEGEDISRYLFSLQELHLLKAIAVVMDYLNYGNSYDQVERIRTRAINWCIDYYGASYYSSDKPKHVLRVHPNLFDLKIPSYERLDSQPPPLDPDTNEPSTNDLSDEVTDMSTDGVDDDADACSTVSDLVSDVGIRLRDGEIRRESFPAYAEPVLIQDADLYRILDVYDELGTSAERRRISAAMQHSNTEHQMSTDYCAVEEYQYGWFSMGRAQVADEIRIRGMDLVESPIIFYLPSVMYGIACLDMAAFYCHRMVCFGKQKLAACKVALKDTEKQPNPHLLQQRQRQRQEQRPVTPVPPQGYRQPNGVVPLLRQQQSRNTAPNHVYNHPIVVASPTGYRKFATAELASQQEPSSVLAPLPEHQQAAAAAAAGRVPRQQHQPLAYVASPQPQGQSSGFLPPLHQQQTRGFPPPPRPRQQVYINQHPRYQRQEFRVPPLQHEEEEQSFIPVQYTRASAVTVMGAAKRRRMDDSDLYRRTPSPERKRTRGRWRLFPLLSGSGKKRPSRRSLPLTKAQVNFW</sequence>
<name>A0ACC1NAS9_9HYPO</name>
<proteinExistence type="predicted"/>
<comment type="caution">
    <text evidence="1">The sequence shown here is derived from an EMBL/GenBank/DDBJ whole genome shotgun (WGS) entry which is preliminary data.</text>
</comment>
<keyword evidence="2" id="KW-1185">Reference proteome</keyword>
<reference evidence="1" key="1">
    <citation type="submission" date="2022-08" db="EMBL/GenBank/DDBJ databases">
        <title>Genome Sequence of Lecanicillium fungicola.</title>
        <authorList>
            <person name="Buettner E."/>
        </authorList>
    </citation>
    <scope>NUCLEOTIDE SEQUENCE</scope>
    <source>
        <strain evidence="1">Babe33</strain>
    </source>
</reference>
<dbReference type="EMBL" id="JANJQO010000693">
    <property type="protein sequence ID" value="KAJ2975558.1"/>
    <property type="molecule type" value="Genomic_DNA"/>
</dbReference>
<dbReference type="Proteomes" id="UP001143910">
    <property type="component" value="Unassembled WGS sequence"/>
</dbReference>
<evidence type="ECO:0000313" key="2">
    <source>
        <dbReference type="Proteomes" id="UP001143910"/>
    </source>
</evidence>
<evidence type="ECO:0000313" key="1">
    <source>
        <dbReference type="EMBL" id="KAJ2975558.1"/>
    </source>
</evidence>